<accession>A0A1Y1ISR9</accession>
<proteinExistence type="predicted"/>
<dbReference type="InterPro" id="IPR029058">
    <property type="entry name" value="AB_hydrolase_fold"/>
</dbReference>
<name>A0A1Y1ISR9_KLENI</name>
<sequence length="237" mass="25746">MVCKECVDVGFTWDGEPVGKEVDLNGIKAYVAMPAKETNKAVILASDVFGYDKKNPRLYADRLAEAGFLAVLPDLIKGDPMTNFAEKDAWLARHPFDEVESMLTSVLEAVAKDHGATSFGVVGFCWGGHFAAKLAATDNVKAVVINHGSMLKQEHIDALKQPALFNCNENDPQIPDEFRARIWETLKAKDNGSAVNLFLGKGVTHGFSLRGDDKDPVVSQAAKAAFVAGADFFSHYL</sequence>
<evidence type="ECO:0000313" key="2">
    <source>
        <dbReference type="EMBL" id="GAQ91836.1"/>
    </source>
</evidence>
<dbReference type="Pfam" id="PF01738">
    <property type="entry name" value="DLH"/>
    <property type="match status" value="1"/>
</dbReference>
<dbReference type="InterPro" id="IPR002925">
    <property type="entry name" value="Dienelactn_hydro"/>
</dbReference>
<dbReference type="AlphaFoldDB" id="A0A1Y1ISR9"/>
<reference evidence="2 3" key="1">
    <citation type="journal article" date="2014" name="Nat. Commun.">
        <title>Klebsormidium flaccidum genome reveals primary factors for plant terrestrial adaptation.</title>
        <authorList>
            <person name="Hori K."/>
            <person name="Maruyama F."/>
            <person name="Fujisawa T."/>
            <person name="Togashi T."/>
            <person name="Yamamoto N."/>
            <person name="Seo M."/>
            <person name="Sato S."/>
            <person name="Yamada T."/>
            <person name="Mori H."/>
            <person name="Tajima N."/>
            <person name="Moriyama T."/>
            <person name="Ikeuchi M."/>
            <person name="Watanabe M."/>
            <person name="Wada H."/>
            <person name="Kobayashi K."/>
            <person name="Saito M."/>
            <person name="Masuda T."/>
            <person name="Sasaki-Sekimoto Y."/>
            <person name="Mashiguchi K."/>
            <person name="Awai K."/>
            <person name="Shimojima M."/>
            <person name="Masuda S."/>
            <person name="Iwai M."/>
            <person name="Nobusawa T."/>
            <person name="Narise T."/>
            <person name="Kondo S."/>
            <person name="Saito H."/>
            <person name="Sato R."/>
            <person name="Murakawa M."/>
            <person name="Ihara Y."/>
            <person name="Oshima-Yamada Y."/>
            <person name="Ohtaka K."/>
            <person name="Satoh M."/>
            <person name="Sonobe K."/>
            <person name="Ishii M."/>
            <person name="Ohtani R."/>
            <person name="Kanamori-Sato M."/>
            <person name="Honoki R."/>
            <person name="Miyazaki D."/>
            <person name="Mochizuki H."/>
            <person name="Umetsu J."/>
            <person name="Higashi K."/>
            <person name="Shibata D."/>
            <person name="Kamiya Y."/>
            <person name="Sato N."/>
            <person name="Nakamura Y."/>
            <person name="Tabata S."/>
            <person name="Ida S."/>
            <person name="Kurokawa K."/>
            <person name="Ohta H."/>
        </authorList>
    </citation>
    <scope>NUCLEOTIDE SEQUENCE [LARGE SCALE GENOMIC DNA]</scope>
    <source>
        <strain evidence="2 3">NIES-2285</strain>
    </source>
</reference>
<dbReference type="PANTHER" id="PTHR17630:SF44">
    <property type="entry name" value="PROTEIN AIM2"/>
    <property type="match status" value="1"/>
</dbReference>
<dbReference type="OMA" id="CRYLKAG"/>
<evidence type="ECO:0000313" key="3">
    <source>
        <dbReference type="Proteomes" id="UP000054558"/>
    </source>
</evidence>
<evidence type="ECO:0000259" key="1">
    <source>
        <dbReference type="Pfam" id="PF01738"/>
    </source>
</evidence>
<dbReference type="SUPFAM" id="SSF53474">
    <property type="entry name" value="alpha/beta-Hydrolases"/>
    <property type="match status" value="1"/>
</dbReference>
<dbReference type="STRING" id="105231.A0A1Y1ISR9"/>
<dbReference type="EMBL" id="DF237814">
    <property type="protein sequence ID" value="GAQ91836.1"/>
    <property type="molecule type" value="Genomic_DNA"/>
</dbReference>
<protein>
    <submittedName>
        <fullName evidence="2">Carboxymethylenebutenolidase</fullName>
    </submittedName>
</protein>
<organism evidence="2 3">
    <name type="scientific">Klebsormidium nitens</name>
    <name type="common">Green alga</name>
    <name type="synonym">Ulothrix nitens</name>
    <dbReference type="NCBI Taxonomy" id="105231"/>
    <lineage>
        <taxon>Eukaryota</taxon>
        <taxon>Viridiplantae</taxon>
        <taxon>Streptophyta</taxon>
        <taxon>Klebsormidiophyceae</taxon>
        <taxon>Klebsormidiales</taxon>
        <taxon>Klebsormidiaceae</taxon>
        <taxon>Klebsormidium</taxon>
    </lineage>
</organism>
<keyword evidence="3" id="KW-1185">Reference proteome</keyword>
<dbReference type="GO" id="GO:0016787">
    <property type="term" value="F:hydrolase activity"/>
    <property type="evidence" value="ECO:0007669"/>
    <property type="project" value="InterPro"/>
</dbReference>
<feature type="domain" description="Dienelactone hydrolase" evidence="1">
    <location>
        <begin position="27"/>
        <end position="237"/>
    </location>
</feature>
<dbReference type="OrthoDB" id="17560at2759"/>
<dbReference type="Gene3D" id="3.40.50.1820">
    <property type="entry name" value="alpha/beta hydrolase"/>
    <property type="match status" value="1"/>
</dbReference>
<dbReference type="Proteomes" id="UP000054558">
    <property type="component" value="Unassembled WGS sequence"/>
</dbReference>
<dbReference type="PANTHER" id="PTHR17630">
    <property type="entry name" value="DIENELACTONE HYDROLASE"/>
    <property type="match status" value="1"/>
</dbReference>
<gene>
    <name evidence="2" type="ORF">KFL_008650030</name>
</gene>